<dbReference type="EMBL" id="JANBUJ010000180">
    <property type="protein sequence ID" value="KAJ2773764.1"/>
    <property type="molecule type" value="Genomic_DNA"/>
</dbReference>
<evidence type="ECO:0000313" key="2">
    <source>
        <dbReference type="Proteomes" id="UP001140234"/>
    </source>
</evidence>
<accession>A0ACC1K548</accession>
<name>A0ACC1K548_9FUNG</name>
<reference evidence="1" key="1">
    <citation type="submission" date="2022-07" db="EMBL/GenBank/DDBJ databases">
        <title>Phylogenomic reconstructions and comparative analyses of Kickxellomycotina fungi.</title>
        <authorList>
            <person name="Reynolds N.K."/>
            <person name="Stajich J.E."/>
            <person name="Barry K."/>
            <person name="Grigoriev I.V."/>
            <person name="Crous P."/>
            <person name="Smith M.E."/>
        </authorList>
    </citation>
    <scope>NUCLEOTIDE SEQUENCE</scope>
    <source>
        <strain evidence="1">CBS 109366</strain>
    </source>
</reference>
<protein>
    <submittedName>
        <fullName evidence="1">Palmitoyltransferase for Vac8p</fullName>
        <ecNumber evidence="1">2.3.1.225</ecNumber>
    </submittedName>
</protein>
<keyword evidence="2" id="KW-1185">Reference proteome</keyword>
<organism evidence="1 2">
    <name type="scientific">Coemansia nantahalensis</name>
    <dbReference type="NCBI Taxonomy" id="2789366"/>
    <lineage>
        <taxon>Eukaryota</taxon>
        <taxon>Fungi</taxon>
        <taxon>Fungi incertae sedis</taxon>
        <taxon>Zoopagomycota</taxon>
        <taxon>Kickxellomycotina</taxon>
        <taxon>Kickxellomycetes</taxon>
        <taxon>Kickxellales</taxon>
        <taxon>Kickxellaceae</taxon>
        <taxon>Coemansia</taxon>
    </lineage>
</organism>
<dbReference type="EC" id="2.3.1.225" evidence="1"/>
<sequence length="341" mass="38589">MRFWCLPWTRHQVFRALGVLPVFLTVGLLVWSLGVFYAVVLPAMHGRRAAHAWFWGPAVTALWVMVVWCYGVCVMRDPGHSVARRATVSSHGGMGRQPYIRVRGGDTPRRRRADSAADWDSDDSDAGVRLTEDQLQQADLIQSITATDSGQPRYCHKCNAAKPDRAHHCSSCDMCVLRFDHHCPWLNSCVGFHTQKAFLLFVTYAALYTTVLGVLTTVYYVIWIITEQALDISLQTLFMACIAFAFAISLWGFAGFHYYLALRNLTTLETHYSNKYRVPGVASAVQPGSINLFDLGWRRNLRQAFGPSRRHWFVPTISTIGDGTRYPINFETYNELQRAAT</sequence>
<proteinExistence type="predicted"/>
<dbReference type="Proteomes" id="UP001140234">
    <property type="component" value="Unassembled WGS sequence"/>
</dbReference>
<gene>
    <name evidence="1" type="primary">PFA3</name>
    <name evidence="1" type="ORF">IWQ57_001143</name>
</gene>
<comment type="caution">
    <text evidence="1">The sequence shown here is derived from an EMBL/GenBank/DDBJ whole genome shotgun (WGS) entry which is preliminary data.</text>
</comment>
<keyword evidence="1" id="KW-0012">Acyltransferase</keyword>
<keyword evidence="1" id="KW-0808">Transferase</keyword>
<evidence type="ECO:0000313" key="1">
    <source>
        <dbReference type="EMBL" id="KAJ2773764.1"/>
    </source>
</evidence>